<protein>
    <submittedName>
        <fullName evidence="9">Branched-chain amino acid ABC transporter permease</fullName>
    </submittedName>
</protein>
<comment type="caution">
    <text evidence="9">The sequence shown here is derived from an EMBL/GenBank/DDBJ whole genome shotgun (WGS) entry which is preliminary data.</text>
</comment>
<evidence type="ECO:0000256" key="7">
    <source>
        <dbReference type="ARBA" id="ARBA00023136"/>
    </source>
</evidence>
<dbReference type="GO" id="GO:1903785">
    <property type="term" value="P:L-valine transmembrane transport"/>
    <property type="evidence" value="ECO:0007669"/>
    <property type="project" value="TreeGrafter"/>
</dbReference>
<dbReference type="InterPro" id="IPR011606">
    <property type="entry name" value="Brnchd-chn_aa_trnsp_permease"/>
</dbReference>
<feature type="transmembrane region" description="Helical" evidence="8">
    <location>
        <begin position="190"/>
        <end position="209"/>
    </location>
</feature>
<dbReference type="PANTHER" id="PTHR34979">
    <property type="entry name" value="INNER MEMBRANE PROTEIN YGAZ"/>
    <property type="match status" value="1"/>
</dbReference>
<feature type="transmembrane region" description="Helical" evidence="8">
    <location>
        <begin position="216"/>
        <end position="234"/>
    </location>
</feature>
<evidence type="ECO:0000256" key="6">
    <source>
        <dbReference type="ARBA" id="ARBA00022989"/>
    </source>
</evidence>
<keyword evidence="10" id="KW-1185">Reference proteome</keyword>
<evidence type="ECO:0000256" key="1">
    <source>
        <dbReference type="ARBA" id="ARBA00004651"/>
    </source>
</evidence>
<evidence type="ECO:0000256" key="5">
    <source>
        <dbReference type="ARBA" id="ARBA00022692"/>
    </source>
</evidence>
<keyword evidence="6 8" id="KW-1133">Transmembrane helix</keyword>
<dbReference type="Pfam" id="PF03591">
    <property type="entry name" value="AzlC"/>
    <property type="match status" value="1"/>
</dbReference>
<evidence type="ECO:0000256" key="8">
    <source>
        <dbReference type="SAM" id="Phobius"/>
    </source>
</evidence>
<evidence type="ECO:0000256" key="3">
    <source>
        <dbReference type="ARBA" id="ARBA00022448"/>
    </source>
</evidence>
<gene>
    <name evidence="9" type="ORF">D8M03_06180</name>
</gene>
<dbReference type="GO" id="GO:0005886">
    <property type="term" value="C:plasma membrane"/>
    <property type="evidence" value="ECO:0007669"/>
    <property type="project" value="UniProtKB-SubCell"/>
</dbReference>
<dbReference type="PANTHER" id="PTHR34979:SF1">
    <property type="entry name" value="INNER MEMBRANE PROTEIN YGAZ"/>
    <property type="match status" value="1"/>
</dbReference>
<comment type="similarity">
    <text evidence="2">Belongs to the AzlC family.</text>
</comment>
<reference evidence="9 10" key="1">
    <citation type="journal article" date="2016" name="Antonie Van Leeuwenhoek">
        <title>Lysinibacillus endophyticus sp. nov., an indole-3-acetic acid producing endophytic bacterium isolated from corn root (Zea mays cv. Xinken-5).</title>
        <authorList>
            <person name="Yu J."/>
            <person name="Guan X."/>
            <person name="Liu C."/>
            <person name="Xiang W."/>
            <person name="Yu Z."/>
            <person name="Liu X."/>
            <person name="Wang G."/>
        </authorList>
    </citation>
    <scope>NUCLEOTIDE SEQUENCE [LARGE SCALE GENOMIC DNA]</scope>
    <source>
        <strain evidence="9 10">DSM 100506</strain>
    </source>
</reference>
<dbReference type="AlphaFoldDB" id="A0A494Z6A6"/>
<organism evidence="9 10">
    <name type="scientific">Ureibacillus endophyticus</name>
    <dbReference type="NCBI Taxonomy" id="1978490"/>
    <lineage>
        <taxon>Bacteria</taxon>
        <taxon>Bacillati</taxon>
        <taxon>Bacillota</taxon>
        <taxon>Bacilli</taxon>
        <taxon>Bacillales</taxon>
        <taxon>Caryophanaceae</taxon>
        <taxon>Ureibacillus</taxon>
    </lineage>
</organism>
<evidence type="ECO:0000256" key="4">
    <source>
        <dbReference type="ARBA" id="ARBA00022475"/>
    </source>
</evidence>
<keyword evidence="5 8" id="KW-0812">Transmembrane</keyword>
<comment type="subcellular location">
    <subcellularLocation>
        <location evidence="1">Cell membrane</location>
        <topology evidence="1">Multi-pass membrane protein</topology>
    </subcellularLocation>
</comment>
<accession>A0A494Z6A6</accession>
<dbReference type="Proteomes" id="UP000272238">
    <property type="component" value="Unassembled WGS sequence"/>
</dbReference>
<evidence type="ECO:0000313" key="9">
    <source>
        <dbReference type="EMBL" id="RKQ18113.1"/>
    </source>
</evidence>
<dbReference type="EMBL" id="RBZN01000010">
    <property type="protein sequence ID" value="RKQ18113.1"/>
    <property type="molecule type" value="Genomic_DNA"/>
</dbReference>
<keyword evidence="4" id="KW-1003">Cell membrane</keyword>
<keyword evidence="7 8" id="KW-0472">Membrane</keyword>
<evidence type="ECO:0000256" key="2">
    <source>
        <dbReference type="ARBA" id="ARBA00010735"/>
    </source>
</evidence>
<proteinExistence type="inferred from homology"/>
<feature type="transmembrane region" description="Helical" evidence="8">
    <location>
        <begin position="84"/>
        <end position="106"/>
    </location>
</feature>
<evidence type="ECO:0000313" key="10">
    <source>
        <dbReference type="Proteomes" id="UP000272238"/>
    </source>
</evidence>
<name>A0A494Z6A6_9BACL</name>
<feature type="transmembrane region" description="Helical" evidence="8">
    <location>
        <begin position="46"/>
        <end position="72"/>
    </location>
</feature>
<sequence>MFFVKLLYLELYRRTKVNLNTQVNTHQSTNTLDTFSQGVKDCIPTLLGYISIGLAFGVIAITSDLSVFEIFLLSVLVYAGSAQFIFCGLYIAGASFSVIILTTFIVNLRHFLMSLTVAPNLTRYSPLRNIGFGTLLTDETFGVAVTKLMKEKHIGGNWMDGLNITAYLTWIASCTIGGLMGKWIPNAESWGLDFALIAMFCALLVLNLVDIGKSKLMHYLKLIALLVIILYVLLYFVPGHLAVLIATVIVATVGVVTEK</sequence>
<dbReference type="OrthoDB" id="3177005at2"/>
<keyword evidence="3" id="KW-0813">Transport</keyword>